<accession>A0A6A6Y4C0</accession>
<dbReference type="EMBL" id="MU003720">
    <property type="protein sequence ID" value="KAF2802874.1"/>
    <property type="molecule type" value="Genomic_DNA"/>
</dbReference>
<sequence>MPAATTQKHSANGDLTRGGHNREQTNTQLSGNFGPWTDQVSIRGAKASIKPSNTTSFPFPKLCDWGSGERVMMGVDGRGGVSTSSGYDRELPALPNGTPKAERGPANNPKRHFDPPGFLPCSFSKRSETLPIPRFGRPGSLSSLSQPPQSRPAHIQAELNVAPAPYEPTFGRQGSLPYLRSPPGLPPPPFRQSQGQQPFYFGPSYPSYSFGQPPASPGTTPRRYLREPVIQVVPPVTFTDDVLSKLRDLENWIRESNDKSEIGSPPVLSRYFFSLFGAQFPYSFELSAFVLALEREETTPLDTPAPGLPPDLRVLDNIEQEADIDGYLKTPIKEEMEAMVDKLVEENS</sequence>
<keyword evidence="3" id="KW-1185">Reference proteome</keyword>
<feature type="compositionally biased region" description="Low complexity" evidence="1">
    <location>
        <begin position="136"/>
        <end position="152"/>
    </location>
</feature>
<evidence type="ECO:0000313" key="4">
    <source>
        <dbReference type="RefSeq" id="XP_033569838.1"/>
    </source>
</evidence>
<reference evidence="2 4" key="1">
    <citation type="journal article" date="2020" name="Stud. Mycol.">
        <title>101 Dothideomycetes genomes: a test case for predicting lifestyles and emergence of pathogens.</title>
        <authorList>
            <person name="Haridas S."/>
            <person name="Albert R."/>
            <person name="Binder M."/>
            <person name="Bloem J."/>
            <person name="Labutti K."/>
            <person name="Salamov A."/>
            <person name="Andreopoulos B."/>
            <person name="Baker S."/>
            <person name="Barry K."/>
            <person name="Bills G."/>
            <person name="Bluhm B."/>
            <person name="Cannon C."/>
            <person name="Castanera R."/>
            <person name="Culley D."/>
            <person name="Daum C."/>
            <person name="Ezra D."/>
            <person name="Gonzalez J."/>
            <person name="Henrissat B."/>
            <person name="Kuo A."/>
            <person name="Liang C."/>
            <person name="Lipzen A."/>
            <person name="Lutzoni F."/>
            <person name="Magnuson J."/>
            <person name="Mondo S."/>
            <person name="Nolan M."/>
            <person name="Ohm R."/>
            <person name="Pangilinan J."/>
            <person name="Park H.-J."/>
            <person name="Ramirez L."/>
            <person name="Alfaro M."/>
            <person name="Sun H."/>
            <person name="Tritt A."/>
            <person name="Yoshinaga Y."/>
            <person name="Zwiers L.-H."/>
            <person name="Turgeon B."/>
            <person name="Goodwin S."/>
            <person name="Spatafora J."/>
            <person name="Crous P."/>
            <person name="Grigoriev I."/>
        </authorList>
    </citation>
    <scope>NUCLEOTIDE SEQUENCE</scope>
    <source>
        <strain evidence="2 4">CBS 304.34</strain>
    </source>
</reference>
<organism evidence="2">
    <name type="scientific">Mytilinidion resinicola</name>
    <dbReference type="NCBI Taxonomy" id="574789"/>
    <lineage>
        <taxon>Eukaryota</taxon>
        <taxon>Fungi</taxon>
        <taxon>Dikarya</taxon>
        <taxon>Ascomycota</taxon>
        <taxon>Pezizomycotina</taxon>
        <taxon>Dothideomycetes</taxon>
        <taxon>Pleosporomycetidae</taxon>
        <taxon>Mytilinidiales</taxon>
        <taxon>Mytilinidiaceae</taxon>
        <taxon>Mytilinidion</taxon>
    </lineage>
</organism>
<dbReference type="Proteomes" id="UP000504636">
    <property type="component" value="Unplaced"/>
</dbReference>
<feature type="region of interest" description="Disordered" evidence="1">
    <location>
        <begin position="173"/>
        <end position="194"/>
    </location>
</feature>
<dbReference type="AlphaFoldDB" id="A0A6A6Y4C0"/>
<dbReference type="GeneID" id="54453910"/>
<dbReference type="RefSeq" id="XP_033569838.1">
    <property type="nucleotide sequence ID" value="XM_033713017.1"/>
</dbReference>
<gene>
    <name evidence="2 4" type="ORF">BDZ99DRAFT_176620</name>
</gene>
<evidence type="ECO:0000313" key="2">
    <source>
        <dbReference type="EMBL" id="KAF2802874.1"/>
    </source>
</evidence>
<name>A0A6A6Y4C0_9PEZI</name>
<protein>
    <submittedName>
        <fullName evidence="2 4">Uncharacterized protein</fullName>
    </submittedName>
</protein>
<reference evidence="4" key="3">
    <citation type="submission" date="2025-04" db="UniProtKB">
        <authorList>
            <consortium name="RefSeq"/>
        </authorList>
    </citation>
    <scope>IDENTIFICATION</scope>
    <source>
        <strain evidence="4">CBS 304.34</strain>
    </source>
</reference>
<reference evidence="4" key="2">
    <citation type="submission" date="2020-04" db="EMBL/GenBank/DDBJ databases">
        <authorList>
            <consortium name="NCBI Genome Project"/>
        </authorList>
    </citation>
    <scope>NUCLEOTIDE SEQUENCE</scope>
    <source>
        <strain evidence="4">CBS 304.34</strain>
    </source>
</reference>
<evidence type="ECO:0000313" key="3">
    <source>
        <dbReference type="Proteomes" id="UP000504636"/>
    </source>
</evidence>
<proteinExistence type="predicted"/>
<evidence type="ECO:0000256" key="1">
    <source>
        <dbReference type="SAM" id="MobiDB-lite"/>
    </source>
</evidence>
<feature type="region of interest" description="Disordered" evidence="1">
    <location>
        <begin position="1"/>
        <end position="38"/>
    </location>
</feature>
<feature type="region of interest" description="Disordered" evidence="1">
    <location>
        <begin position="76"/>
        <end position="152"/>
    </location>
</feature>
<feature type="compositionally biased region" description="Polar residues" evidence="1">
    <location>
        <begin position="1"/>
        <end position="10"/>
    </location>
</feature>